<feature type="domain" description="Ig-like" evidence="4">
    <location>
        <begin position="46"/>
        <end position="131"/>
    </location>
</feature>
<protein>
    <recommendedName>
        <fullName evidence="4">Ig-like domain-containing protein</fullName>
    </recommendedName>
</protein>
<accession>A0AAV7M082</accession>
<feature type="region of interest" description="Disordered" evidence="1">
    <location>
        <begin position="210"/>
        <end position="231"/>
    </location>
</feature>
<dbReference type="Pfam" id="PF07686">
    <property type="entry name" value="V-set"/>
    <property type="match status" value="1"/>
</dbReference>
<evidence type="ECO:0000313" key="6">
    <source>
        <dbReference type="Proteomes" id="UP001066276"/>
    </source>
</evidence>
<gene>
    <name evidence="5" type="ORF">NDU88_002326</name>
</gene>
<keyword evidence="2" id="KW-0812">Transmembrane</keyword>
<feature type="signal peptide" evidence="3">
    <location>
        <begin position="1"/>
        <end position="24"/>
    </location>
</feature>
<dbReference type="InterPro" id="IPR013783">
    <property type="entry name" value="Ig-like_fold"/>
</dbReference>
<evidence type="ECO:0000256" key="1">
    <source>
        <dbReference type="SAM" id="MobiDB-lite"/>
    </source>
</evidence>
<dbReference type="EMBL" id="JANPWB010000014">
    <property type="protein sequence ID" value="KAJ1097201.1"/>
    <property type="molecule type" value="Genomic_DNA"/>
</dbReference>
<evidence type="ECO:0000259" key="4">
    <source>
        <dbReference type="PROSITE" id="PS50835"/>
    </source>
</evidence>
<evidence type="ECO:0000313" key="5">
    <source>
        <dbReference type="EMBL" id="KAJ1097201.1"/>
    </source>
</evidence>
<keyword evidence="2" id="KW-1133">Transmembrane helix</keyword>
<dbReference type="AlphaFoldDB" id="A0AAV7M082"/>
<organism evidence="5 6">
    <name type="scientific">Pleurodeles waltl</name>
    <name type="common">Iberian ribbed newt</name>
    <dbReference type="NCBI Taxonomy" id="8319"/>
    <lineage>
        <taxon>Eukaryota</taxon>
        <taxon>Metazoa</taxon>
        <taxon>Chordata</taxon>
        <taxon>Craniata</taxon>
        <taxon>Vertebrata</taxon>
        <taxon>Euteleostomi</taxon>
        <taxon>Amphibia</taxon>
        <taxon>Batrachia</taxon>
        <taxon>Caudata</taxon>
        <taxon>Salamandroidea</taxon>
        <taxon>Salamandridae</taxon>
        <taxon>Pleurodelinae</taxon>
        <taxon>Pleurodeles</taxon>
    </lineage>
</organism>
<reference evidence="5" key="1">
    <citation type="journal article" date="2022" name="bioRxiv">
        <title>Sequencing and chromosome-scale assembly of the giantPleurodeles waltlgenome.</title>
        <authorList>
            <person name="Brown T."/>
            <person name="Elewa A."/>
            <person name="Iarovenko S."/>
            <person name="Subramanian E."/>
            <person name="Araus A.J."/>
            <person name="Petzold A."/>
            <person name="Susuki M."/>
            <person name="Suzuki K.-i.T."/>
            <person name="Hayashi T."/>
            <person name="Toyoda A."/>
            <person name="Oliveira C."/>
            <person name="Osipova E."/>
            <person name="Leigh N.D."/>
            <person name="Simon A."/>
            <person name="Yun M.H."/>
        </authorList>
    </citation>
    <scope>NUCLEOTIDE SEQUENCE</scope>
    <source>
        <strain evidence="5">20211129_DDA</strain>
        <tissue evidence="5">Liver</tissue>
    </source>
</reference>
<feature type="transmembrane region" description="Helical" evidence="2">
    <location>
        <begin position="148"/>
        <end position="171"/>
    </location>
</feature>
<dbReference type="CDD" id="cd00099">
    <property type="entry name" value="IgV"/>
    <property type="match status" value="1"/>
</dbReference>
<keyword evidence="2" id="KW-0472">Membrane</keyword>
<comment type="caution">
    <text evidence="5">The sequence shown here is derived from an EMBL/GenBank/DDBJ whole genome shotgun (WGS) entry which is preliminary data.</text>
</comment>
<dbReference type="SMART" id="SM00409">
    <property type="entry name" value="IG"/>
    <property type="match status" value="1"/>
</dbReference>
<dbReference type="Gene3D" id="2.60.40.10">
    <property type="entry name" value="Immunoglobulins"/>
    <property type="match status" value="1"/>
</dbReference>
<name>A0AAV7M082_PLEWA</name>
<evidence type="ECO:0000256" key="3">
    <source>
        <dbReference type="SAM" id="SignalP"/>
    </source>
</evidence>
<dbReference type="InterPro" id="IPR007110">
    <property type="entry name" value="Ig-like_dom"/>
</dbReference>
<dbReference type="InterPro" id="IPR003599">
    <property type="entry name" value="Ig_sub"/>
</dbReference>
<dbReference type="PROSITE" id="PS50835">
    <property type="entry name" value="IG_LIKE"/>
    <property type="match status" value="1"/>
</dbReference>
<dbReference type="PANTHER" id="PTHR15297">
    <property type="entry name" value="IMMUNOGLOBULIN SUPERFAMILY MEMBER 6"/>
    <property type="match status" value="1"/>
</dbReference>
<feature type="compositionally biased region" description="Polar residues" evidence="1">
    <location>
        <begin position="221"/>
        <end position="231"/>
    </location>
</feature>
<proteinExistence type="predicted"/>
<feature type="chain" id="PRO_5043854697" description="Ig-like domain-containing protein" evidence="3">
    <location>
        <begin position="25"/>
        <end position="231"/>
    </location>
</feature>
<dbReference type="InterPro" id="IPR036179">
    <property type="entry name" value="Ig-like_dom_sf"/>
</dbReference>
<dbReference type="Proteomes" id="UP001066276">
    <property type="component" value="Chromosome 10"/>
</dbReference>
<dbReference type="PANTHER" id="PTHR15297:SF2">
    <property type="entry name" value="IMMUNOGLOBULIN SUPERFAMILY MEMBER 6"/>
    <property type="match status" value="1"/>
</dbReference>
<dbReference type="InterPro" id="IPR013106">
    <property type="entry name" value="Ig_V-set"/>
</dbReference>
<evidence type="ECO:0000256" key="2">
    <source>
        <dbReference type="SAM" id="Phobius"/>
    </source>
</evidence>
<keyword evidence="3" id="KW-0732">Signal</keyword>
<keyword evidence="6" id="KW-1185">Reference proteome</keyword>
<dbReference type="InterPro" id="IPR039089">
    <property type="entry name" value="IGSF6"/>
</dbReference>
<dbReference type="SUPFAM" id="SSF48726">
    <property type="entry name" value="Immunoglobulin"/>
    <property type="match status" value="1"/>
</dbReference>
<sequence length="231" mass="26228">MARIGLPASALNLLLVLLNRVVITDTCSIAVHQERLMKVKPTRRPVTIPCNFNATACSGHFDIYWFRYLERYHEDLCTPKCNQETFKFKASLLRSDFAELEINALHLNDSGIYICGVAFTDSNAATAKQTGQGTTLVVTEPQSPEFRLLIVLTVLLFLYVIALLSICLCLYKAKNKEKKHCDGEIPGDDHNKSRKTRMLFQAVVQEMYHKRQARKARRPDSTTGETIYQNT</sequence>